<evidence type="ECO:0000313" key="2">
    <source>
        <dbReference type="Proteomes" id="UP000521313"/>
    </source>
</evidence>
<sequence length="103" mass="11717">MKTLGKWLGSLILFAGALVFLWNGLIDAGQTSARQDTERITNAIRKAAVECYSVEGKYPKNLAYLQDEYGLVLNEDAYFITYRLDAENMMPDIYVYRKGDAHE</sequence>
<accession>A0A7W8D3E6</accession>
<evidence type="ECO:0000313" key="1">
    <source>
        <dbReference type="EMBL" id="MBB5184820.1"/>
    </source>
</evidence>
<dbReference type="AlphaFoldDB" id="A0A7W8D3E6"/>
<name>A0A7W8D3E6_9FIRM</name>
<dbReference type="EMBL" id="JACHHD010000007">
    <property type="protein sequence ID" value="MBB5184820.1"/>
    <property type="molecule type" value="Genomic_DNA"/>
</dbReference>
<dbReference type="Proteomes" id="UP000521313">
    <property type="component" value="Unassembled WGS sequence"/>
</dbReference>
<comment type="caution">
    <text evidence="1">The sequence shown here is derived from an EMBL/GenBank/DDBJ whole genome shotgun (WGS) entry which is preliminary data.</text>
</comment>
<dbReference type="RefSeq" id="WP_183375149.1">
    <property type="nucleotide sequence ID" value="NZ_JACHHD010000007.1"/>
</dbReference>
<organism evidence="1 2">
    <name type="scientific">Faecalicoccus acidiformans</name>
    <dbReference type="NCBI Taxonomy" id="915173"/>
    <lineage>
        <taxon>Bacteria</taxon>
        <taxon>Bacillati</taxon>
        <taxon>Bacillota</taxon>
        <taxon>Erysipelotrichia</taxon>
        <taxon>Erysipelotrichales</taxon>
        <taxon>Erysipelotrichaceae</taxon>
        <taxon>Faecalicoccus</taxon>
    </lineage>
</organism>
<reference evidence="1 2" key="1">
    <citation type="submission" date="2020-08" db="EMBL/GenBank/DDBJ databases">
        <title>Genomic Encyclopedia of Type Strains, Phase IV (KMG-IV): sequencing the most valuable type-strain genomes for metagenomic binning, comparative biology and taxonomic classification.</title>
        <authorList>
            <person name="Goeker M."/>
        </authorList>
    </citation>
    <scope>NUCLEOTIDE SEQUENCE [LARGE SCALE GENOMIC DNA]</scope>
    <source>
        <strain evidence="1 2">DSM 26963</strain>
    </source>
</reference>
<proteinExistence type="predicted"/>
<gene>
    <name evidence="1" type="ORF">HNQ43_000866</name>
</gene>
<protein>
    <submittedName>
        <fullName evidence="1">Uncharacterized protein</fullName>
    </submittedName>
</protein>